<name>A0A4Q9PNV7_9APHY</name>
<gene>
    <name evidence="3" type="ORF">BD310DRAFT_1026798</name>
</gene>
<evidence type="ECO:0000313" key="3">
    <source>
        <dbReference type="EMBL" id="TBU55906.1"/>
    </source>
</evidence>
<organism evidence="3 4">
    <name type="scientific">Dichomitus squalens</name>
    <dbReference type="NCBI Taxonomy" id="114155"/>
    <lineage>
        <taxon>Eukaryota</taxon>
        <taxon>Fungi</taxon>
        <taxon>Dikarya</taxon>
        <taxon>Basidiomycota</taxon>
        <taxon>Agaricomycotina</taxon>
        <taxon>Agaricomycetes</taxon>
        <taxon>Polyporales</taxon>
        <taxon>Polyporaceae</taxon>
        <taxon>Dichomitus</taxon>
    </lineage>
</organism>
<dbReference type="Proteomes" id="UP000292082">
    <property type="component" value="Unassembled WGS sequence"/>
</dbReference>
<protein>
    <recommendedName>
        <fullName evidence="2">CCHC-type domain-containing protein</fullName>
    </recommendedName>
</protein>
<evidence type="ECO:0000313" key="4">
    <source>
        <dbReference type="Proteomes" id="UP000292082"/>
    </source>
</evidence>
<evidence type="ECO:0000256" key="1">
    <source>
        <dbReference type="SAM" id="MobiDB-lite"/>
    </source>
</evidence>
<accession>A0A4Q9PNV7</accession>
<proteinExistence type="predicted"/>
<sequence>MDEALAVLRKNQMVPAAGEPTAEGLITGLHHVGVGLSGKMAWASECCIALAVYAKAVIESATKELISTLEARVAAAGDHIAELTNKLAGVAECAKEKIEGAVENIQEAGCAGLPLGESSPVSLPFSYAEAVRASLPGTTRAAQLSVVDRESIRARQILIDGFPGNRDGTLLETEILEQANDALDYLSREELDVPEGLRFTAAKALRNGGVVLELATPDLAKWIVQHARDYEFVLSPRAKIRPRQYKLVAEFTPVGLDPTDTTQWRQTELDLDLEEGAIVDARWIKPIHKRYQGQRFAHLLVTLSSPEAANKVIRAGLVLAGRHVSVRKNLAEPLRCSKCQRYDAGHLAKECPQDHDTCGTCARTHRTADCKIQDVQQYHCVNCNEKGHAAWDRECPVFLDHLSKLNARCPENHLQFYPTGDPDSWVPKLHDRAVAATRVQLKDVIEEEIEKGRNAPSQRARAQKGRARMVQTQLPFGSQRPRVDNDLEEA</sequence>
<feature type="compositionally biased region" description="Basic and acidic residues" evidence="1">
    <location>
        <begin position="481"/>
        <end position="490"/>
    </location>
</feature>
<dbReference type="EMBL" id="ML145161">
    <property type="protein sequence ID" value="TBU55906.1"/>
    <property type="molecule type" value="Genomic_DNA"/>
</dbReference>
<reference evidence="3 4" key="1">
    <citation type="submission" date="2019-01" db="EMBL/GenBank/DDBJ databases">
        <title>Draft genome sequences of three monokaryotic isolates of the white-rot basidiomycete fungus Dichomitus squalens.</title>
        <authorList>
            <consortium name="DOE Joint Genome Institute"/>
            <person name="Lopez S.C."/>
            <person name="Andreopoulos B."/>
            <person name="Pangilinan J."/>
            <person name="Lipzen A."/>
            <person name="Riley R."/>
            <person name="Ahrendt S."/>
            <person name="Ng V."/>
            <person name="Barry K."/>
            <person name="Daum C."/>
            <person name="Grigoriev I.V."/>
            <person name="Hilden K.S."/>
            <person name="Makela M.R."/>
            <person name="de Vries R.P."/>
        </authorList>
    </citation>
    <scope>NUCLEOTIDE SEQUENCE [LARGE SCALE GENOMIC DNA]</scope>
    <source>
        <strain evidence="3 4">CBS 464.89</strain>
    </source>
</reference>
<dbReference type="SMART" id="SM00343">
    <property type="entry name" value="ZnF_C2HC"/>
    <property type="match status" value="2"/>
</dbReference>
<dbReference type="InterPro" id="IPR001878">
    <property type="entry name" value="Znf_CCHC"/>
</dbReference>
<evidence type="ECO:0000259" key="2">
    <source>
        <dbReference type="SMART" id="SM00343"/>
    </source>
</evidence>
<feature type="domain" description="CCHC-type" evidence="2">
    <location>
        <begin position="335"/>
        <end position="353"/>
    </location>
</feature>
<feature type="domain" description="CCHC-type" evidence="2">
    <location>
        <begin position="379"/>
        <end position="397"/>
    </location>
</feature>
<dbReference type="GO" id="GO:0008270">
    <property type="term" value="F:zinc ion binding"/>
    <property type="evidence" value="ECO:0007669"/>
    <property type="project" value="InterPro"/>
</dbReference>
<dbReference type="GO" id="GO:0003676">
    <property type="term" value="F:nucleic acid binding"/>
    <property type="evidence" value="ECO:0007669"/>
    <property type="project" value="InterPro"/>
</dbReference>
<dbReference type="STRING" id="114155.A0A4Q9PNV7"/>
<keyword evidence="4" id="KW-1185">Reference proteome</keyword>
<dbReference type="AlphaFoldDB" id="A0A4Q9PNV7"/>
<feature type="region of interest" description="Disordered" evidence="1">
    <location>
        <begin position="450"/>
        <end position="490"/>
    </location>
</feature>